<proteinExistence type="predicted"/>
<protein>
    <submittedName>
        <fullName evidence="2">Uncharacterized protein</fullName>
    </submittedName>
</protein>
<keyword evidence="3" id="KW-1185">Reference proteome</keyword>
<accession>F4RX87</accession>
<dbReference type="KEGG" id="mlr:MELLADRAFT_109666"/>
<evidence type="ECO:0000313" key="3">
    <source>
        <dbReference type="Proteomes" id="UP000001072"/>
    </source>
</evidence>
<dbReference type="VEuPathDB" id="FungiDB:MELLADRAFT_109666"/>
<name>F4RX87_MELLP</name>
<organism evidence="3">
    <name type="scientific">Melampsora larici-populina (strain 98AG31 / pathotype 3-4-7)</name>
    <name type="common">Poplar leaf rust fungus</name>
    <dbReference type="NCBI Taxonomy" id="747676"/>
    <lineage>
        <taxon>Eukaryota</taxon>
        <taxon>Fungi</taxon>
        <taxon>Dikarya</taxon>
        <taxon>Basidiomycota</taxon>
        <taxon>Pucciniomycotina</taxon>
        <taxon>Pucciniomycetes</taxon>
        <taxon>Pucciniales</taxon>
        <taxon>Melampsoraceae</taxon>
        <taxon>Melampsora</taxon>
    </lineage>
</organism>
<dbReference type="RefSeq" id="XP_007413717.1">
    <property type="nucleotide sequence ID" value="XM_007413655.1"/>
</dbReference>
<dbReference type="EMBL" id="GL883127">
    <property type="protein sequence ID" value="EGG02924.1"/>
    <property type="molecule type" value="Genomic_DNA"/>
</dbReference>
<dbReference type="GeneID" id="18923829"/>
<evidence type="ECO:0000313" key="2">
    <source>
        <dbReference type="EMBL" id="EGG02924.1"/>
    </source>
</evidence>
<dbReference type="HOGENOM" id="CLU_1441348_0_0_1"/>
<sequence>MCTTNGQKGNSKIEIQESSSNIKTLETGSSQHSTRYIRNEATPLRINGNAMQLPKKSPRPIEGKGKAIFQSNQNWPTGSLHEHKSPIRYDADLTTGILRSASESDFQLSPYERFTNPYATFHRSPMKFPERELNFKKGAKVSIQEGLLSIVDLVFQLRGYCLLLNPSELSQRNPIKIFWQSTYSRLGR</sequence>
<evidence type="ECO:0000256" key="1">
    <source>
        <dbReference type="SAM" id="MobiDB-lite"/>
    </source>
</evidence>
<feature type="region of interest" description="Disordered" evidence="1">
    <location>
        <begin position="1"/>
        <end position="33"/>
    </location>
</feature>
<reference evidence="3" key="1">
    <citation type="journal article" date="2011" name="Proc. Natl. Acad. Sci. U.S.A.">
        <title>Obligate biotrophy features unraveled by the genomic analysis of rust fungi.</title>
        <authorList>
            <person name="Duplessis S."/>
            <person name="Cuomo C.A."/>
            <person name="Lin Y.-C."/>
            <person name="Aerts A."/>
            <person name="Tisserant E."/>
            <person name="Veneault-Fourrey C."/>
            <person name="Joly D.L."/>
            <person name="Hacquard S."/>
            <person name="Amselem J."/>
            <person name="Cantarel B.L."/>
            <person name="Chiu R."/>
            <person name="Coutinho P.M."/>
            <person name="Feau N."/>
            <person name="Field M."/>
            <person name="Frey P."/>
            <person name="Gelhaye E."/>
            <person name="Goldberg J."/>
            <person name="Grabherr M.G."/>
            <person name="Kodira C.D."/>
            <person name="Kohler A."/>
            <person name="Kuees U."/>
            <person name="Lindquist E.A."/>
            <person name="Lucas S.M."/>
            <person name="Mago R."/>
            <person name="Mauceli E."/>
            <person name="Morin E."/>
            <person name="Murat C."/>
            <person name="Pangilinan J.L."/>
            <person name="Park R."/>
            <person name="Pearson M."/>
            <person name="Quesneville H."/>
            <person name="Rouhier N."/>
            <person name="Sakthikumar S."/>
            <person name="Salamov A.A."/>
            <person name="Schmutz J."/>
            <person name="Selles B."/>
            <person name="Shapiro H."/>
            <person name="Tanguay P."/>
            <person name="Tuskan G.A."/>
            <person name="Henrissat B."/>
            <person name="Van de Peer Y."/>
            <person name="Rouze P."/>
            <person name="Ellis J.G."/>
            <person name="Dodds P.N."/>
            <person name="Schein J.E."/>
            <person name="Zhong S."/>
            <person name="Hamelin R.C."/>
            <person name="Grigoriev I.V."/>
            <person name="Szabo L.J."/>
            <person name="Martin F."/>
        </authorList>
    </citation>
    <scope>NUCLEOTIDE SEQUENCE [LARGE SCALE GENOMIC DNA]</scope>
    <source>
        <strain evidence="3">98AG31 / pathotype 3-4-7</strain>
    </source>
</reference>
<dbReference type="Proteomes" id="UP000001072">
    <property type="component" value="Unassembled WGS sequence"/>
</dbReference>
<dbReference type="InParanoid" id="F4RX87"/>
<dbReference type="AlphaFoldDB" id="F4RX87"/>
<gene>
    <name evidence="2" type="ORF">MELLADRAFT_109666</name>
</gene>
<feature type="compositionally biased region" description="Polar residues" evidence="1">
    <location>
        <begin position="1"/>
        <end position="10"/>
    </location>
</feature>
<feature type="compositionally biased region" description="Polar residues" evidence="1">
    <location>
        <begin position="16"/>
        <end position="33"/>
    </location>
</feature>